<dbReference type="GO" id="GO:0009507">
    <property type="term" value="C:chloroplast"/>
    <property type="evidence" value="ECO:0007669"/>
    <property type="project" value="UniProtKB-SubCell"/>
</dbReference>
<evidence type="ECO:0000313" key="9">
    <source>
        <dbReference type="EMBL" id="CAK0787094.1"/>
    </source>
</evidence>
<keyword evidence="2" id="KW-0150">Chloroplast</keyword>
<accession>A0AAV1IID3</accession>
<keyword evidence="5" id="KW-0809">Transit peptide</keyword>
<dbReference type="InterPro" id="IPR029058">
    <property type="entry name" value="AB_hydrolase_fold"/>
</dbReference>
<evidence type="ECO:0000256" key="4">
    <source>
        <dbReference type="ARBA" id="ARBA00022801"/>
    </source>
</evidence>
<comment type="caution">
    <text evidence="9">The sequence shown here is derived from an EMBL/GenBank/DDBJ whole genome shotgun (WGS) entry which is preliminary data.</text>
</comment>
<dbReference type="EMBL" id="CAUYUE010000016">
    <property type="protein sequence ID" value="CAK0787094.1"/>
    <property type="molecule type" value="Genomic_DNA"/>
</dbReference>
<comment type="subcellular location">
    <subcellularLocation>
        <location evidence="1">Plastid</location>
        <location evidence="1">Chloroplast</location>
    </subcellularLocation>
</comment>
<dbReference type="PANTHER" id="PTHR31403:SF7">
    <property type="entry name" value="PHOSPHOLIPASE A1-IGAMMA3, CHLOROPLASTIC"/>
    <property type="match status" value="1"/>
</dbReference>
<reference evidence="9 10" key="1">
    <citation type="submission" date="2023-10" db="EMBL/GenBank/DDBJ databases">
        <authorList>
            <person name="Maclean D."/>
            <person name="Macfadyen A."/>
        </authorList>
    </citation>
    <scope>NUCLEOTIDE SEQUENCE [LARGE SCALE GENOMIC DNA]</scope>
</reference>
<dbReference type="GO" id="GO:0004620">
    <property type="term" value="F:phospholipase activity"/>
    <property type="evidence" value="ECO:0007669"/>
    <property type="project" value="UniProtKB-ARBA"/>
</dbReference>
<organism evidence="9 10">
    <name type="scientific">Coccomyxa viridis</name>
    <dbReference type="NCBI Taxonomy" id="1274662"/>
    <lineage>
        <taxon>Eukaryota</taxon>
        <taxon>Viridiplantae</taxon>
        <taxon>Chlorophyta</taxon>
        <taxon>core chlorophytes</taxon>
        <taxon>Trebouxiophyceae</taxon>
        <taxon>Trebouxiophyceae incertae sedis</taxon>
        <taxon>Coccomyxaceae</taxon>
        <taxon>Coccomyxa</taxon>
    </lineage>
</organism>
<evidence type="ECO:0000313" key="10">
    <source>
        <dbReference type="Proteomes" id="UP001314263"/>
    </source>
</evidence>
<dbReference type="GO" id="GO:0016042">
    <property type="term" value="P:lipid catabolic process"/>
    <property type="evidence" value="ECO:0007669"/>
    <property type="project" value="UniProtKB-KW"/>
</dbReference>
<dbReference type="AlphaFoldDB" id="A0AAV1IID3"/>
<keyword evidence="6" id="KW-0442">Lipid degradation</keyword>
<evidence type="ECO:0000256" key="7">
    <source>
        <dbReference type="ARBA" id="ARBA00023098"/>
    </source>
</evidence>
<evidence type="ECO:0000256" key="3">
    <source>
        <dbReference type="ARBA" id="ARBA00022640"/>
    </source>
</evidence>
<evidence type="ECO:0000259" key="8">
    <source>
        <dbReference type="Pfam" id="PF01764"/>
    </source>
</evidence>
<feature type="domain" description="Fungal lipase-type" evidence="8">
    <location>
        <begin position="162"/>
        <end position="339"/>
    </location>
</feature>
<sequence>MIGLPVPAQINGMGPTDLTNLSGMMTEELKAEVTKYGDFAQLTYPNFIHFGEGNPQIANPAELLPWALSYSHNPAVGPSWITPDSPIYGYEILEDDRYYLEATSGIYRGEFGYTTRLIRKYLPFLLGLLNGGDNNAPESRNWIGYVAVSKPLKERNGERDLVVVFRGTQAKAEWISNIVCDMVEWSELQTYGPTIKVERGFETIYRRFDSSPGNTVSIQGQVHVAVRALLAKYQDDKDNGAITSITTAGHSLGGALACMCAFDLAWSKVGRLGDKQDGDLIPITAFTFEAPRVGNPAFAAVFATQRAGIPDAEDPLHNYIPLKSLRVYNTPDIVPKVPCSPFALRYLLPWLWWKGFRFILGTLVSLLKASDDEIPDWLLGFRHAGREYRVNTEPMWDWLGWPPAFPKYNNWWWPPKGPGWWLSRIGQLHSLQLPLYLIDPTRGMNIG</sequence>
<evidence type="ECO:0000256" key="2">
    <source>
        <dbReference type="ARBA" id="ARBA00022528"/>
    </source>
</evidence>
<dbReference type="PANTHER" id="PTHR31403">
    <property type="entry name" value="PHOSPHOLIPASE A1-IBETA2, CHLOROPLASTIC"/>
    <property type="match status" value="1"/>
</dbReference>
<dbReference type="Gene3D" id="3.40.50.1820">
    <property type="entry name" value="alpha/beta hydrolase"/>
    <property type="match status" value="1"/>
</dbReference>
<keyword evidence="4" id="KW-0378">Hydrolase</keyword>
<dbReference type="CDD" id="cd00519">
    <property type="entry name" value="Lipase_3"/>
    <property type="match status" value="1"/>
</dbReference>
<keyword evidence="3" id="KW-0934">Plastid</keyword>
<dbReference type="InterPro" id="IPR002921">
    <property type="entry name" value="Fungal_lipase-type"/>
</dbReference>
<proteinExistence type="predicted"/>
<dbReference type="SUPFAM" id="SSF53474">
    <property type="entry name" value="alpha/beta-Hydrolases"/>
    <property type="match status" value="1"/>
</dbReference>
<keyword evidence="10" id="KW-1185">Reference proteome</keyword>
<name>A0AAV1IID3_9CHLO</name>
<protein>
    <recommendedName>
        <fullName evidence="8">Fungal lipase-type domain-containing protein</fullName>
    </recommendedName>
</protein>
<keyword evidence="7" id="KW-0443">Lipid metabolism</keyword>
<dbReference type="Proteomes" id="UP001314263">
    <property type="component" value="Unassembled WGS sequence"/>
</dbReference>
<evidence type="ECO:0000256" key="6">
    <source>
        <dbReference type="ARBA" id="ARBA00022963"/>
    </source>
</evidence>
<evidence type="ECO:0000256" key="1">
    <source>
        <dbReference type="ARBA" id="ARBA00004229"/>
    </source>
</evidence>
<gene>
    <name evidence="9" type="ORF">CVIRNUC_010310</name>
</gene>
<dbReference type="Pfam" id="PF01764">
    <property type="entry name" value="Lipase_3"/>
    <property type="match status" value="1"/>
</dbReference>
<evidence type="ECO:0000256" key="5">
    <source>
        <dbReference type="ARBA" id="ARBA00022946"/>
    </source>
</evidence>